<keyword evidence="3" id="KW-1185">Reference proteome</keyword>
<evidence type="ECO:0000256" key="1">
    <source>
        <dbReference type="SAM" id="MobiDB-lite"/>
    </source>
</evidence>
<gene>
    <name evidence="2" type="ORF">Pfra01_001068800</name>
</gene>
<name>A0A9W6XG40_9STRA</name>
<dbReference type="AlphaFoldDB" id="A0A9W6XG40"/>
<feature type="region of interest" description="Disordered" evidence="1">
    <location>
        <begin position="75"/>
        <end position="140"/>
    </location>
</feature>
<accession>A0A9W6XG40</accession>
<feature type="compositionally biased region" description="Low complexity" evidence="1">
    <location>
        <begin position="87"/>
        <end position="99"/>
    </location>
</feature>
<organism evidence="2 3">
    <name type="scientific">Phytophthora fragariaefolia</name>
    <dbReference type="NCBI Taxonomy" id="1490495"/>
    <lineage>
        <taxon>Eukaryota</taxon>
        <taxon>Sar</taxon>
        <taxon>Stramenopiles</taxon>
        <taxon>Oomycota</taxon>
        <taxon>Peronosporomycetes</taxon>
        <taxon>Peronosporales</taxon>
        <taxon>Peronosporaceae</taxon>
        <taxon>Phytophthora</taxon>
    </lineage>
</organism>
<dbReference type="Proteomes" id="UP001165121">
    <property type="component" value="Unassembled WGS sequence"/>
</dbReference>
<evidence type="ECO:0000313" key="2">
    <source>
        <dbReference type="EMBL" id="GMF37787.1"/>
    </source>
</evidence>
<sequence length="184" mass="19032">MRGPLSRGVLCKSVRVPVPAARGAPGDGQLAAAAEVVRLIYGAEIDAAAAREEAAAARAGAAVTAQAENAAQSAAQAVVDHDDAMETTPSRRSATPSTSGHRGSSGKQLARRSARRSLDVMSDALARTPPRGRRTTATELIAASPQFADIIVNTAYPAESSDADVEKWHFPRLALTDPDHAIGS</sequence>
<reference evidence="2" key="1">
    <citation type="submission" date="2023-04" db="EMBL/GenBank/DDBJ databases">
        <title>Phytophthora fragariaefolia NBRC 109709.</title>
        <authorList>
            <person name="Ichikawa N."/>
            <person name="Sato H."/>
            <person name="Tonouchi N."/>
        </authorList>
    </citation>
    <scope>NUCLEOTIDE SEQUENCE</scope>
    <source>
        <strain evidence="2">NBRC 109709</strain>
    </source>
</reference>
<proteinExistence type="predicted"/>
<evidence type="ECO:0000313" key="3">
    <source>
        <dbReference type="Proteomes" id="UP001165121"/>
    </source>
</evidence>
<protein>
    <submittedName>
        <fullName evidence="2">Unnamed protein product</fullName>
    </submittedName>
</protein>
<comment type="caution">
    <text evidence="2">The sequence shown here is derived from an EMBL/GenBank/DDBJ whole genome shotgun (WGS) entry which is preliminary data.</text>
</comment>
<dbReference type="EMBL" id="BSXT01001038">
    <property type="protein sequence ID" value="GMF37787.1"/>
    <property type="molecule type" value="Genomic_DNA"/>
</dbReference>